<keyword evidence="4 9" id="KW-1003">Cell membrane</keyword>
<dbReference type="PANTHER" id="PTHR30413">
    <property type="entry name" value="INNER MEMBRANE TRANSPORT PERMEASE"/>
    <property type="match status" value="1"/>
</dbReference>
<proteinExistence type="inferred from homology"/>
<evidence type="ECO:0000256" key="3">
    <source>
        <dbReference type="ARBA" id="ARBA00022448"/>
    </source>
</evidence>
<keyword evidence="7 9" id="KW-1133">Transmembrane helix</keyword>
<comment type="caution">
    <text evidence="11">The sequence shown here is derived from an EMBL/GenBank/DDBJ whole genome shotgun (WGS) entry which is preliminary data.</text>
</comment>
<sequence length="255" mass="30270">MFNNHSINLLIALTQKEIKARYKHAVLGFLWIFINPLVQMAVIGFVFSIIFRFGIKNYYLFLFTGLLPWNFFSLAINKATPRIVWDRNLIKKAKFPRSIIPLSMVFSHFFHFLVSYLMLIIFLLITQQWYFFTLFNLGLQILGISLLLIFASGISLFASALTVFYRDINFVIQMGIMLWFYATPIIYPFSFIPEKYKGIFYLNPLITIFSWLQKSMVNLSVPLWISLIHILFILLIFFLGFKYFQKKEIYFSDWL</sequence>
<dbReference type="EMBL" id="PEZT01000008">
    <property type="protein sequence ID" value="PIS09485.1"/>
    <property type="molecule type" value="Genomic_DNA"/>
</dbReference>
<dbReference type="AlphaFoldDB" id="A0A2H0WA98"/>
<evidence type="ECO:0000313" key="12">
    <source>
        <dbReference type="Proteomes" id="UP000230093"/>
    </source>
</evidence>
<organism evidence="11 12">
    <name type="scientific">Candidatus Beckwithbacteria bacterium CG10_big_fil_rev_8_21_14_0_10_34_10</name>
    <dbReference type="NCBI Taxonomy" id="1974495"/>
    <lineage>
        <taxon>Bacteria</taxon>
        <taxon>Candidatus Beckwithiibacteriota</taxon>
    </lineage>
</organism>
<name>A0A2H0WA98_9BACT</name>
<protein>
    <recommendedName>
        <fullName evidence="9">Transport permease protein</fullName>
    </recommendedName>
</protein>
<evidence type="ECO:0000259" key="10">
    <source>
        <dbReference type="PROSITE" id="PS51012"/>
    </source>
</evidence>
<dbReference type="GO" id="GO:0005886">
    <property type="term" value="C:plasma membrane"/>
    <property type="evidence" value="ECO:0007669"/>
    <property type="project" value="UniProtKB-SubCell"/>
</dbReference>
<keyword evidence="3 9" id="KW-0813">Transport</keyword>
<accession>A0A2H0WA98</accession>
<comment type="similarity">
    <text evidence="2 9">Belongs to the ABC-2 integral membrane protein family.</text>
</comment>
<dbReference type="Proteomes" id="UP000230093">
    <property type="component" value="Unassembled WGS sequence"/>
</dbReference>
<evidence type="ECO:0000256" key="7">
    <source>
        <dbReference type="ARBA" id="ARBA00022989"/>
    </source>
</evidence>
<evidence type="ECO:0000256" key="8">
    <source>
        <dbReference type="ARBA" id="ARBA00023136"/>
    </source>
</evidence>
<evidence type="ECO:0000256" key="5">
    <source>
        <dbReference type="ARBA" id="ARBA00022519"/>
    </source>
</evidence>
<dbReference type="InterPro" id="IPR013525">
    <property type="entry name" value="ABC2_TM"/>
</dbReference>
<evidence type="ECO:0000256" key="6">
    <source>
        <dbReference type="ARBA" id="ARBA00022692"/>
    </source>
</evidence>
<feature type="transmembrane region" description="Helical" evidence="9">
    <location>
        <begin position="57"/>
        <end position="77"/>
    </location>
</feature>
<feature type="transmembrane region" description="Helical" evidence="9">
    <location>
        <begin position="170"/>
        <end position="192"/>
    </location>
</feature>
<dbReference type="InterPro" id="IPR047817">
    <property type="entry name" value="ABC2_TM_bact-type"/>
</dbReference>
<evidence type="ECO:0000256" key="2">
    <source>
        <dbReference type="ARBA" id="ARBA00007783"/>
    </source>
</evidence>
<feature type="transmembrane region" description="Helical" evidence="9">
    <location>
        <begin position="25"/>
        <end position="51"/>
    </location>
</feature>
<feature type="transmembrane region" description="Helical" evidence="9">
    <location>
        <begin position="98"/>
        <end position="125"/>
    </location>
</feature>
<reference evidence="12" key="1">
    <citation type="submission" date="2017-09" db="EMBL/GenBank/DDBJ databases">
        <title>Depth-based differentiation of microbial function through sediment-hosted aquifers and enrichment of novel symbionts in the deep terrestrial subsurface.</title>
        <authorList>
            <person name="Probst A.J."/>
            <person name="Ladd B."/>
            <person name="Jarett J.K."/>
            <person name="Geller-Mcgrath D.E."/>
            <person name="Sieber C.M.K."/>
            <person name="Emerson J.B."/>
            <person name="Anantharaman K."/>
            <person name="Thomas B.C."/>
            <person name="Malmstrom R."/>
            <person name="Stieglmeier M."/>
            <person name="Klingl A."/>
            <person name="Woyke T."/>
            <person name="Ryan C.M."/>
            <person name="Banfield J.F."/>
        </authorList>
    </citation>
    <scope>NUCLEOTIDE SEQUENCE [LARGE SCALE GENOMIC DNA]</scope>
</reference>
<dbReference type="PANTHER" id="PTHR30413:SF8">
    <property type="entry name" value="TRANSPORT PERMEASE PROTEIN"/>
    <property type="match status" value="1"/>
</dbReference>
<comment type="subcellular location">
    <subcellularLocation>
        <location evidence="1">Cell inner membrane</location>
        <topology evidence="1">Multi-pass membrane protein</topology>
    </subcellularLocation>
    <subcellularLocation>
        <location evidence="9">Cell membrane</location>
        <topology evidence="9">Multi-pass membrane protein</topology>
    </subcellularLocation>
</comment>
<gene>
    <name evidence="11" type="ORF">COT75_01290</name>
</gene>
<dbReference type="GO" id="GO:0140359">
    <property type="term" value="F:ABC-type transporter activity"/>
    <property type="evidence" value="ECO:0007669"/>
    <property type="project" value="InterPro"/>
</dbReference>
<evidence type="ECO:0000313" key="11">
    <source>
        <dbReference type="EMBL" id="PIS09485.1"/>
    </source>
</evidence>
<evidence type="ECO:0000256" key="9">
    <source>
        <dbReference type="RuleBase" id="RU361157"/>
    </source>
</evidence>
<keyword evidence="5" id="KW-0997">Cell inner membrane</keyword>
<evidence type="ECO:0000256" key="1">
    <source>
        <dbReference type="ARBA" id="ARBA00004429"/>
    </source>
</evidence>
<feature type="transmembrane region" description="Helical" evidence="9">
    <location>
        <begin position="137"/>
        <end position="158"/>
    </location>
</feature>
<dbReference type="Pfam" id="PF01061">
    <property type="entry name" value="ABC2_membrane"/>
    <property type="match status" value="1"/>
</dbReference>
<keyword evidence="6 9" id="KW-0812">Transmembrane</keyword>
<feature type="transmembrane region" description="Helical" evidence="9">
    <location>
        <begin position="221"/>
        <end position="241"/>
    </location>
</feature>
<dbReference type="GO" id="GO:0015920">
    <property type="term" value="P:lipopolysaccharide transport"/>
    <property type="evidence" value="ECO:0007669"/>
    <property type="project" value="TreeGrafter"/>
</dbReference>
<keyword evidence="8 9" id="KW-0472">Membrane</keyword>
<evidence type="ECO:0000256" key="4">
    <source>
        <dbReference type="ARBA" id="ARBA00022475"/>
    </source>
</evidence>
<dbReference type="PROSITE" id="PS51012">
    <property type="entry name" value="ABC_TM2"/>
    <property type="match status" value="1"/>
</dbReference>
<feature type="domain" description="ABC transmembrane type-2" evidence="10">
    <location>
        <begin position="27"/>
        <end position="247"/>
    </location>
</feature>